<name>A0ABT6XK84_9GAMM</name>
<evidence type="ECO:0000313" key="2">
    <source>
        <dbReference type="Proteomes" id="UP001321580"/>
    </source>
</evidence>
<gene>
    <name evidence="1" type="ORF">QLQ15_14680</name>
</gene>
<dbReference type="RefSeq" id="WP_283213507.1">
    <property type="nucleotide sequence ID" value="NZ_JASGBI010000001.1"/>
</dbReference>
<organism evidence="1 2">
    <name type="scientific">Lysobacter stagni</name>
    <dbReference type="NCBI Taxonomy" id="3045172"/>
    <lineage>
        <taxon>Bacteria</taxon>
        <taxon>Pseudomonadati</taxon>
        <taxon>Pseudomonadota</taxon>
        <taxon>Gammaproteobacteria</taxon>
        <taxon>Lysobacterales</taxon>
        <taxon>Lysobacteraceae</taxon>
        <taxon>Lysobacter</taxon>
    </lineage>
</organism>
<proteinExistence type="predicted"/>
<evidence type="ECO:0000313" key="1">
    <source>
        <dbReference type="EMBL" id="MDI9240155.1"/>
    </source>
</evidence>
<keyword evidence="2" id="KW-1185">Reference proteome</keyword>
<reference evidence="1 2" key="1">
    <citation type="submission" date="2023-05" db="EMBL/GenBank/DDBJ databases">
        <title>Lysobacter sp. strain LF1 Genome sequencing and assembly.</title>
        <authorList>
            <person name="Jung Y."/>
        </authorList>
    </citation>
    <scope>NUCLEOTIDE SEQUENCE [LARGE SCALE GENOMIC DNA]</scope>
    <source>
        <strain evidence="1 2">LF1</strain>
    </source>
</reference>
<dbReference type="EMBL" id="JASGBI010000001">
    <property type="protein sequence ID" value="MDI9240155.1"/>
    <property type="molecule type" value="Genomic_DNA"/>
</dbReference>
<protein>
    <submittedName>
        <fullName evidence="1">Uncharacterized protein</fullName>
    </submittedName>
</protein>
<dbReference type="Proteomes" id="UP001321580">
    <property type="component" value="Unassembled WGS sequence"/>
</dbReference>
<sequence>MSAKRINLAAAASAKPPATPVALSFLELANAYTARNLAAGLGTRLRKWVDHLGDPDFTRCDKSRKR</sequence>
<accession>A0ABT6XK84</accession>
<comment type="caution">
    <text evidence="1">The sequence shown here is derived from an EMBL/GenBank/DDBJ whole genome shotgun (WGS) entry which is preliminary data.</text>
</comment>